<evidence type="ECO:0000256" key="5">
    <source>
        <dbReference type="SAM" id="MobiDB-lite"/>
    </source>
</evidence>
<protein>
    <recommendedName>
        <fullName evidence="4">Copper transport protein</fullName>
    </recommendedName>
</protein>
<keyword evidence="4" id="KW-0187">Copper transport</keyword>
<dbReference type="InterPro" id="IPR007274">
    <property type="entry name" value="Cop_transporter"/>
</dbReference>
<sequence length="180" mass="19982">MDSMSDMTMGGMHIDDDRPKNSMSSMSSSNMSMGGMSMGGMSMGSMTMSSMSMVFFNSIKTTLYMSMWTPNNMGSYAATCIFLIFLATGHRFLFALKSRLEAYWSDLDVNQRLAVTSGKLPLSERIAMDPSSRKMVLSEMGVEEDVIVIQKRKLSTPWRLTVDPIRAILDTIIAAVGFFL</sequence>
<dbReference type="OMA" id="PIPWRFS"/>
<comment type="caution">
    <text evidence="6">The sequence shown here is derived from an EMBL/GenBank/DDBJ whole genome shotgun (WGS) entry which is preliminary data.</text>
</comment>
<dbReference type="EMBL" id="JNVN01001653">
    <property type="protein sequence ID" value="KHJ33051.1"/>
    <property type="molecule type" value="Genomic_DNA"/>
</dbReference>
<dbReference type="GO" id="GO:0005375">
    <property type="term" value="F:copper ion transmembrane transporter activity"/>
    <property type="evidence" value="ECO:0007669"/>
    <property type="project" value="UniProtKB-UniRule"/>
</dbReference>
<evidence type="ECO:0000313" key="6">
    <source>
        <dbReference type="EMBL" id="KHJ33051.1"/>
    </source>
</evidence>
<keyword evidence="3 4" id="KW-0472">Membrane</keyword>
<evidence type="ECO:0000313" key="7">
    <source>
        <dbReference type="Proteomes" id="UP000030854"/>
    </source>
</evidence>
<proteinExistence type="inferred from homology"/>
<dbReference type="HOGENOM" id="CLU_090404_1_1_1"/>
<evidence type="ECO:0000256" key="3">
    <source>
        <dbReference type="ARBA" id="ARBA00023136"/>
    </source>
</evidence>
<name>A0A0B1P7W4_UNCNE</name>
<evidence type="ECO:0000256" key="4">
    <source>
        <dbReference type="RuleBase" id="RU367022"/>
    </source>
</evidence>
<keyword evidence="7" id="KW-1185">Reference proteome</keyword>
<keyword evidence="4" id="KW-0406">Ion transport</keyword>
<feature type="compositionally biased region" description="Low complexity" evidence="5">
    <location>
        <begin position="1"/>
        <end position="12"/>
    </location>
</feature>
<reference evidence="6 7" key="1">
    <citation type="journal article" date="2014" name="BMC Genomics">
        <title>Adaptive genomic structural variation in the grape powdery mildew pathogen, Erysiphe necator.</title>
        <authorList>
            <person name="Jones L."/>
            <person name="Riaz S."/>
            <person name="Morales-Cruz A."/>
            <person name="Amrine K.C."/>
            <person name="McGuire B."/>
            <person name="Gubler W.D."/>
            <person name="Walker M.A."/>
            <person name="Cantu D."/>
        </authorList>
    </citation>
    <scope>NUCLEOTIDE SEQUENCE [LARGE SCALE GENOMIC DNA]</scope>
    <source>
        <strain evidence="7">c</strain>
    </source>
</reference>
<keyword evidence="1" id="KW-0812">Transmembrane</keyword>
<accession>A0A0B1P7W4</accession>
<keyword evidence="2" id="KW-1133">Transmembrane helix</keyword>
<comment type="subcellular location">
    <subcellularLocation>
        <location evidence="4">Membrane</location>
        <topology evidence="4">Multi-pass membrane protein</topology>
    </subcellularLocation>
</comment>
<dbReference type="Pfam" id="PF04145">
    <property type="entry name" value="Ctr"/>
    <property type="match status" value="1"/>
</dbReference>
<comment type="similarity">
    <text evidence="4">Belongs to the copper transporter (Ctr) (TC 1.A.56) family. SLC31A subfamily.</text>
</comment>
<gene>
    <name evidence="6" type="ORF">EV44_g5585</name>
</gene>
<keyword evidence="4" id="KW-0813">Transport</keyword>
<keyword evidence="4" id="KW-0186">Copper</keyword>
<evidence type="ECO:0000256" key="2">
    <source>
        <dbReference type="ARBA" id="ARBA00022989"/>
    </source>
</evidence>
<evidence type="ECO:0000256" key="1">
    <source>
        <dbReference type="ARBA" id="ARBA00022692"/>
    </source>
</evidence>
<dbReference type="Proteomes" id="UP000030854">
    <property type="component" value="Unassembled WGS sequence"/>
</dbReference>
<feature type="region of interest" description="Disordered" evidence="5">
    <location>
        <begin position="1"/>
        <end position="26"/>
    </location>
</feature>
<dbReference type="AlphaFoldDB" id="A0A0B1P7W4"/>
<dbReference type="GO" id="GO:0016020">
    <property type="term" value="C:membrane"/>
    <property type="evidence" value="ECO:0007669"/>
    <property type="project" value="UniProtKB-SubCell"/>
</dbReference>
<dbReference type="STRING" id="52586.A0A0B1P7W4"/>
<organism evidence="6 7">
    <name type="scientific">Uncinula necator</name>
    <name type="common">Grape powdery mildew</name>
    <dbReference type="NCBI Taxonomy" id="52586"/>
    <lineage>
        <taxon>Eukaryota</taxon>
        <taxon>Fungi</taxon>
        <taxon>Dikarya</taxon>
        <taxon>Ascomycota</taxon>
        <taxon>Pezizomycotina</taxon>
        <taxon>Leotiomycetes</taxon>
        <taxon>Erysiphales</taxon>
        <taxon>Erysiphaceae</taxon>
        <taxon>Erysiphe</taxon>
    </lineage>
</organism>